<evidence type="ECO:0000313" key="3">
    <source>
        <dbReference type="Proteomes" id="UP000183417"/>
    </source>
</evidence>
<keyword evidence="1" id="KW-0614">Plasmid</keyword>
<dbReference type="AlphaFoldDB" id="A0A1H3MVG6"/>
<evidence type="ECO:0000313" key="2">
    <source>
        <dbReference type="EMBL" id="SDY80576.1"/>
    </source>
</evidence>
<geneLocation type="plasmid" evidence="1 4">
    <name>unnamed</name>
</geneLocation>
<organism evidence="2 3">
    <name type="scientific">Delftia lacustris</name>
    <dbReference type="NCBI Taxonomy" id="558537"/>
    <lineage>
        <taxon>Bacteria</taxon>
        <taxon>Pseudomonadati</taxon>
        <taxon>Pseudomonadota</taxon>
        <taxon>Betaproteobacteria</taxon>
        <taxon>Burkholderiales</taxon>
        <taxon>Comamonadaceae</taxon>
        <taxon>Delftia</taxon>
    </lineage>
</organism>
<dbReference type="Proteomes" id="UP000595064">
    <property type="component" value="Plasmid unnamed"/>
</dbReference>
<dbReference type="Proteomes" id="UP000183417">
    <property type="component" value="Unassembled WGS sequence"/>
</dbReference>
<dbReference type="EMBL" id="FNPE01000008">
    <property type="protein sequence ID" value="SDY80576.1"/>
    <property type="molecule type" value="Genomic_DNA"/>
</dbReference>
<gene>
    <name evidence="1" type="ORF">I6G47_32930</name>
    <name evidence="2" type="ORF">SAMN05421547_10859</name>
</gene>
<accession>A0A1H3MVG6</accession>
<evidence type="ECO:0000313" key="4">
    <source>
        <dbReference type="Proteomes" id="UP000595064"/>
    </source>
</evidence>
<dbReference type="RefSeq" id="WP_143044555.1">
    <property type="nucleotide sequence ID" value="NZ_CP065749.1"/>
</dbReference>
<dbReference type="GeneID" id="94688944"/>
<reference evidence="2 3" key="1">
    <citation type="submission" date="2016-10" db="EMBL/GenBank/DDBJ databases">
        <authorList>
            <person name="de Groot N.N."/>
        </authorList>
    </citation>
    <scope>NUCLEOTIDE SEQUENCE [LARGE SCALE GENOMIC DNA]</scope>
    <source>
        <strain evidence="2 3">LMG 24775</strain>
    </source>
</reference>
<reference evidence="1 4" key="2">
    <citation type="submission" date="2020-12" db="EMBL/GenBank/DDBJ databases">
        <title>FDA dAtabase for Regulatory Grade micrObial Sequences (FDA-ARGOS): Supporting development and validation of Infectious Disease Dx tests.</title>
        <authorList>
            <person name="Sproer C."/>
            <person name="Gronow S."/>
            <person name="Severitt S."/>
            <person name="Schroder I."/>
            <person name="Tallon L."/>
            <person name="Sadzewicz L."/>
            <person name="Zhao X."/>
            <person name="Boylan J."/>
            <person name="Ott S."/>
            <person name="Bowen H."/>
            <person name="Vavikolanu K."/>
            <person name="Mehta A."/>
            <person name="Aluvathingal J."/>
            <person name="Nadendla S."/>
            <person name="Lowell S."/>
            <person name="Myers T."/>
            <person name="Yan Y."/>
            <person name="Sichtig H."/>
        </authorList>
    </citation>
    <scope>NUCLEOTIDE SEQUENCE [LARGE SCALE GENOMIC DNA]</scope>
    <source>
        <strain evidence="1 4">FDAARGOS_890</strain>
        <plasmid evidence="1 4">unnamed</plasmid>
    </source>
</reference>
<evidence type="ECO:0000313" key="1">
    <source>
        <dbReference type="EMBL" id="QPS84953.1"/>
    </source>
</evidence>
<dbReference type="KEGG" id="dla:I6G47_32930"/>
<dbReference type="EMBL" id="CP065749">
    <property type="protein sequence ID" value="QPS84953.1"/>
    <property type="molecule type" value="Genomic_DNA"/>
</dbReference>
<protein>
    <submittedName>
        <fullName evidence="2">Uncharacterized protein</fullName>
    </submittedName>
</protein>
<name>A0A1H3MVG6_9BURK</name>
<proteinExistence type="predicted"/>
<keyword evidence="4" id="KW-1185">Reference proteome</keyword>
<sequence length="208" mass="22883">MQTYALAGPGMLDPIWFNTVRHGQHPAEVAAEGILSVNGVDLRLSRGALAAGTAVRVWLDGAGHFVCATRDEIEREAQAWQEAEAFKASERRKRLNEMRADAEVFNARIALPLRWDVGIKDVLSGLSETSWGDGRCKATVEHIYLLEDLQAGRLKRHEGDFLCTSGSGTNGKRYSATVVRGEDGDGNPFQPKVTCKACLAQANRWMRD</sequence>